<dbReference type="EMBL" id="CP034205">
    <property type="protein sequence ID" value="QBZ57316.1"/>
    <property type="molecule type" value="Genomic_DNA"/>
</dbReference>
<sequence length="189" mass="20576">MERGTCVRLGTRGRAILVKQCETAAAGAPGCPCPGVSGLWLVDRVSLRASSIAASLCVSASDGPGAVLLDGSIGCWSGEDCRGSRPLLCHYNRLAVWWHVSPVICGITADLFSWVQNRQDYGFTALIGLPPERHKTEVQHIPLHYAVLWSNTTKRRMHVYEHDDAACRRTLGSLASVAEDVREALYSKD</sequence>
<proteinExistence type="predicted"/>
<evidence type="ECO:0000313" key="2">
    <source>
        <dbReference type="Proteomes" id="UP000294847"/>
    </source>
</evidence>
<reference evidence="1 2" key="1">
    <citation type="journal article" date="2019" name="Mol. Biol. Evol.">
        <title>Blast fungal genomes show frequent chromosomal changes, gene gains and losses, and effector gene turnover.</title>
        <authorList>
            <person name="Gomez Luciano L.B."/>
            <person name="Jason Tsai I."/>
            <person name="Chuma I."/>
            <person name="Tosa Y."/>
            <person name="Chen Y.H."/>
            <person name="Li J.Y."/>
            <person name="Li M.Y."/>
            <person name="Jade Lu M.Y."/>
            <person name="Nakayashiki H."/>
            <person name="Li W.H."/>
        </authorList>
    </citation>
    <scope>NUCLEOTIDE SEQUENCE [LARGE SCALE GENOMIC DNA]</scope>
    <source>
        <strain evidence="1">MZ5-1-6</strain>
    </source>
</reference>
<organism evidence="1 2">
    <name type="scientific">Pyricularia oryzae</name>
    <name type="common">Rice blast fungus</name>
    <name type="synonym">Magnaporthe oryzae</name>
    <dbReference type="NCBI Taxonomy" id="318829"/>
    <lineage>
        <taxon>Eukaryota</taxon>
        <taxon>Fungi</taxon>
        <taxon>Dikarya</taxon>
        <taxon>Ascomycota</taxon>
        <taxon>Pezizomycotina</taxon>
        <taxon>Sordariomycetes</taxon>
        <taxon>Sordariomycetidae</taxon>
        <taxon>Magnaporthales</taxon>
        <taxon>Pyriculariaceae</taxon>
        <taxon>Pyricularia</taxon>
    </lineage>
</organism>
<protein>
    <submittedName>
        <fullName evidence="1">Uncharacterized protein</fullName>
    </submittedName>
</protein>
<accession>A0A4P7N8L6</accession>
<dbReference type="AlphaFoldDB" id="A0A4P7N8L6"/>
<feature type="non-terminal residue" evidence="1">
    <location>
        <position position="189"/>
    </location>
</feature>
<name>A0A4P7N8L6_PYROR</name>
<evidence type="ECO:0000313" key="1">
    <source>
        <dbReference type="EMBL" id="QBZ57316.1"/>
    </source>
</evidence>
<dbReference type="Proteomes" id="UP000294847">
    <property type="component" value="Chromosome 2"/>
</dbReference>
<gene>
    <name evidence="1" type="ORF">PoMZ_02240</name>
</gene>